<feature type="binding site" evidence="4">
    <location>
        <position position="180"/>
    </location>
    <ligand>
        <name>NADP(+)</name>
        <dbReference type="ChEBI" id="CHEBI:58349"/>
    </ligand>
</feature>
<dbReference type="GO" id="GO:0005975">
    <property type="term" value="P:carbohydrate metabolic process"/>
    <property type="evidence" value="ECO:0007669"/>
    <property type="project" value="UniProtKB-UniRule"/>
</dbReference>
<dbReference type="Gene3D" id="3.90.25.10">
    <property type="entry name" value="UDP-galactose 4-epimerase, domain 1"/>
    <property type="match status" value="1"/>
</dbReference>
<keyword evidence="1 4" id="KW-0521">NADP</keyword>
<gene>
    <name evidence="6" type="primary">waaD</name>
    <name evidence="4" type="synonym">hldD</name>
    <name evidence="6" type="ORF">SDENCHOL_20445</name>
</gene>
<dbReference type="SUPFAM" id="SSF51735">
    <property type="entry name" value="NAD(P)-binding Rossmann-fold domains"/>
    <property type="match status" value="1"/>
</dbReference>
<comment type="cofactor">
    <cofactor evidence="4">
        <name>NADP(+)</name>
        <dbReference type="ChEBI" id="CHEBI:58349"/>
    </cofactor>
    <text evidence="4">Binds 1 NADP(+) per subunit.</text>
</comment>
<comment type="similarity">
    <text evidence="4">Belongs to the NAD(P)-dependent epimerase/dehydratase family. HldD subfamily.</text>
</comment>
<evidence type="ECO:0000313" key="7">
    <source>
        <dbReference type="Proteomes" id="UP000242886"/>
    </source>
</evidence>
<comment type="pathway">
    <text evidence="4">Nucleotide-sugar biosynthesis; ADP-L-glycero-beta-D-manno-heptose biosynthesis; ADP-L-glycero-beta-D-manno-heptose from D-glycero-beta-D-manno-heptose 7-phosphate: step 4/4.</text>
</comment>
<dbReference type="EC" id="5.1.3.20" evidence="4"/>
<dbReference type="InterPro" id="IPR011912">
    <property type="entry name" value="Heptose_epim"/>
</dbReference>
<feature type="binding site" evidence="4">
    <location>
        <position position="182"/>
    </location>
    <ligand>
        <name>substrate</name>
    </ligand>
</feature>
<dbReference type="InterPro" id="IPR036291">
    <property type="entry name" value="NAD(P)-bd_dom_sf"/>
</dbReference>
<dbReference type="UniPathway" id="UPA00356">
    <property type="reaction ID" value="UER00440"/>
</dbReference>
<feature type="binding site" evidence="4">
    <location>
        <position position="41"/>
    </location>
    <ligand>
        <name>NADP(+)</name>
        <dbReference type="ChEBI" id="CHEBI:58349"/>
    </ligand>
</feature>
<dbReference type="NCBIfam" id="TIGR02197">
    <property type="entry name" value="heptose_epim"/>
    <property type="match status" value="1"/>
</dbReference>
<evidence type="ECO:0000256" key="4">
    <source>
        <dbReference type="HAMAP-Rule" id="MF_01601"/>
    </source>
</evidence>
<feature type="active site" description="Proton acceptor" evidence="4">
    <location>
        <position position="142"/>
    </location>
</feature>
<comment type="subunit">
    <text evidence="4">Homopentamer.</text>
</comment>
<evidence type="ECO:0000313" key="6">
    <source>
        <dbReference type="EMBL" id="SMB27677.1"/>
    </source>
</evidence>
<feature type="binding site" evidence="4">
    <location>
        <begin position="34"/>
        <end position="35"/>
    </location>
    <ligand>
        <name>NADP(+)</name>
        <dbReference type="ChEBI" id="CHEBI:58349"/>
    </ligand>
</feature>
<dbReference type="EMBL" id="LT837803">
    <property type="protein sequence ID" value="SMB27677.1"/>
    <property type="molecule type" value="Genomic_DNA"/>
</dbReference>
<feature type="binding site" evidence="4">
    <location>
        <position position="189"/>
    </location>
    <ligand>
        <name>substrate</name>
    </ligand>
</feature>
<evidence type="ECO:0000259" key="5">
    <source>
        <dbReference type="Pfam" id="PF01370"/>
    </source>
</evidence>
<dbReference type="PANTHER" id="PTHR43103:SF3">
    <property type="entry name" value="ADP-L-GLYCERO-D-MANNO-HEPTOSE-6-EPIMERASE"/>
    <property type="match status" value="1"/>
</dbReference>
<evidence type="ECO:0000256" key="3">
    <source>
        <dbReference type="ARBA" id="ARBA00023277"/>
    </source>
</evidence>
<feature type="active site" description="Proton acceptor" evidence="4">
    <location>
        <position position="180"/>
    </location>
</feature>
<keyword evidence="2 4" id="KW-0413">Isomerase</keyword>
<dbReference type="PANTHER" id="PTHR43103">
    <property type="entry name" value="NUCLEOSIDE-DIPHOSPHATE-SUGAR EPIMERASE"/>
    <property type="match status" value="1"/>
</dbReference>
<dbReference type="GO" id="GO:0050661">
    <property type="term" value="F:NADP binding"/>
    <property type="evidence" value="ECO:0007669"/>
    <property type="project" value="InterPro"/>
</dbReference>
<feature type="binding site" evidence="4">
    <location>
        <position position="216"/>
    </location>
    <ligand>
        <name>substrate</name>
    </ligand>
</feature>
<proteinExistence type="inferred from homology"/>
<comment type="domain">
    <text evidence="4">Contains a large N-terminal NADP-binding domain, and a smaller C-terminal substrate-binding domain.</text>
</comment>
<dbReference type="InterPro" id="IPR001509">
    <property type="entry name" value="Epimerase_deHydtase"/>
</dbReference>
<organism evidence="6 7">
    <name type="scientific">Sterolibacterium denitrificans</name>
    <dbReference type="NCBI Taxonomy" id="157592"/>
    <lineage>
        <taxon>Bacteria</taxon>
        <taxon>Pseudomonadati</taxon>
        <taxon>Pseudomonadota</taxon>
        <taxon>Betaproteobacteria</taxon>
        <taxon>Nitrosomonadales</taxon>
        <taxon>Sterolibacteriaceae</taxon>
        <taxon>Sterolibacterium</taxon>
    </lineage>
</organism>
<feature type="binding site" evidence="4">
    <location>
        <position position="171"/>
    </location>
    <ligand>
        <name>substrate</name>
    </ligand>
</feature>
<feature type="binding site" evidence="4">
    <location>
        <position position="172"/>
    </location>
    <ligand>
        <name>NADP(+)</name>
        <dbReference type="ChEBI" id="CHEBI:58349"/>
    </ligand>
</feature>
<feature type="binding site" evidence="4">
    <location>
        <position position="56"/>
    </location>
    <ligand>
        <name>NADP(+)</name>
        <dbReference type="ChEBI" id="CHEBI:58349"/>
    </ligand>
</feature>
<protein>
    <recommendedName>
        <fullName evidence="4">ADP-L-glycero-D-manno-heptose-6-epimerase</fullName>
        <ecNumber evidence="4">5.1.3.20</ecNumber>
    </recommendedName>
    <alternativeName>
        <fullName evidence="4">ADP-L-glycero-beta-D-manno-heptose-6-epimerase</fullName>
        <shortName evidence="4">ADP-glyceromanno-heptose 6-epimerase</shortName>
        <shortName evidence="4">ADP-hep 6-epimerase</shortName>
        <shortName evidence="4">AGME</shortName>
    </alternativeName>
</protein>
<feature type="binding site" evidence="4">
    <location>
        <begin position="13"/>
        <end position="14"/>
    </location>
    <ligand>
        <name>NADP(+)</name>
        <dbReference type="ChEBI" id="CHEBI:58349"/>
    </ligand>
</feature>
<dbReference type="GO" id="GO:0008712">
    <property type="term" value="F:ADP-glyceromanno-heptose 6-epimerase activity"/>
    <property type="evidence" value="ECO:0007669"/>
    <property type="project" value="UniProtKB-UniRule"/>
</dbReference>
<accession>A0A7Z7MVH3</accession>
<dbReference type="CDD" id="cd05248">
    <property type="entry name" value="ADP_GME_SDR_e"/>
    <property type="match status" value="1"/>
</dbReference>
<feature type="binding site" evidence="4">
    <location>
        <begin position="203"/>
        <end position="206"/>
    </location>
    <ligand>
        <name>substrate</name>
    </ligand>
</feature>
<keyword evidence="7" id="KW-1185">Reference proteome</keyword>
<dbReference type="GO" id="GO:0097171">
    <property type="term" value="P:ADP-L-glycero-beta-D-manno-heptose biosynthetic process"/>
    <property type="evidence" value="ECO:0007669"/>
    <property type="project" value="UniProtKB-UniPathway"/>
</dbReference>
<feature type="binding site" evidence="4">
    <location>
        <position position="294"/>
    </location>
    <ligand>
        <name>substrate</name>
    </ligand>
</feature>
<dbReference type="HAMAP" id="MF_01601">
    <property type="entry name" value="Heptose_epimerase"/>
    <property type="match status" value="1"/>
</dbReference>
<feature type="binding site" evidence="4">
    <location>
        <begin position="78"/>
        <end position="82"/>
    </location>
    <ligand>
        <name>NADP(+)</name>
        <dbReference type="ChEBI" id="CHEBI:58349"/>
    </ligand>
</feature>
<comment type="function">
    <text evidence="4">Catalyzes the interconversion between ADP-D-glycero-beta-D-manno-heptose and ADP-L-glycero-beta-D-manno-heptose via an epimerization at carbon 6 of the heptose.</text>
</comment>
<sequence>MSMYYIVTGAAGFIGANLVKGLNDRGINNIIAVDNLKNSGKFRNLVDCEIADYLDKQEFLELLEQGQFDGCVEAVLHEGACSDTMESDGRYMMQNNYRYSASLLDFCLDQEVDFLYASSASVYGGGSEFRESRECEAPLNVYAYSKFLFDQRVRRCLPGASSPVSGFRYFNVYGPREQHKGRMASVAFHFTNQYRAEGKVRLFEGCDGRGNGEQLRDFVAVEDVVKVKLHFLDHPRPGIFNLGSGRAQSFNDVAVATVNACRTAAGQAALSLNELQAQGIIEYIAFPEALKGKYQSFTQADLSLLRAAGYQGEFATVEEGVARYVGQLLQT</sequence>
<dbReference type="Proteomes" id="UP000242886">
    <property type="component" value="Chromosome SDENCHOL"/>
</dbReference>
<feature type="domain" description="NAD-dependent epimerase/dehydratase" evidence="5">
    <location>
        <begin position="6"/>
        <end position="243"/>
    </location>
</feature>
<dbReference type="Gene3D" id="3.40.50.720">
    <property type="entry name" value="NAD(P)-binding Rossmann-like Domain"/>
    <property type="match status" value="1"/>
</dbReference>
<evidence type="ECO:0000256" key="2">
    <source>
        <dbReference type="ARBA" id="ARBA00023235"/>
    </source>
</evidence>
<feature type="binding site" evidence="4">
    <location>
        <position position="95"/>
    </location>
    <ligand>
        <name>NADP(+)</name>
        <dbReference type="ChEBI" id="CHEBI:58349"/>
    </ligand>
</feature>
<name>A0A7Z7MVH3_9PROT</name>
<evidence type="ECO:0000256" key="1">
    <source>
        <dbReference type="ARBA" id="ARBA00022857"/>
    </source>
</evidence>
<dbReference type="Pfam" id="PF01370">
    <property type="entry name" value="Epimerase"/>
    <property type="match status" value="1"/>
</dbReference>
<comment type="catalytic activity">
    <reaction evidence="4">
        <text>ADP-D-glycero-beta-D-manno-heptose = ADP-L-glycero-beta-D-manno-heptose</text>
        <dbReference type="Rhea" id="RHEA:17577"/>
        <dbReference type="ChEBI" id="CHEBI:59967"/>
        <dbReference type="ChEBI" id="CHEBI:61506"/>
        <dbReference type="EC" id="5.1.3.20"/>
    </reaction>
</comment>
<feature type="binding site" evidence="4">
    <location>
        <position position="146"/>
    </location>
    <ligand>
        <name>NADP(+)</name>
        <dbReference type="ChEBI" id="CHEBI:58349"/>
    </ligand>
</feature>
<dbReference type="AlphaFoldDB" id="A0A7Z7MVH3"/>
<keyword evidence="3 4" id="KW-0119">Carbohydrate metabolism</keyword>
<reference evidence="6" key="1">
    <citation type="submission" date="2017-03" db="EMBL/GenBank/DDBJ databases">
        <authorList>
            <consortium name="AG Boll"/>
        </authorList>
    </citation>
    <scope>NUCLEOTIDE SEQUENCE [LARGE SCALE GENOMIC DNA]</scope>
    <source>
        <strain evidence="6">Chol</strain>
    </source>
</reference>